<keyword evidence="1" id="KW-0732">Signal</keyword>
<dbReference type="EMBL" id="VFOZ01000001">
    <property type="protein sequence ID" value="TQL96352.1"/>
    <property type="molecule type" value="Genomic_DNA"/>
</dbReference>
<protein>
    <recommendedName>
        <fullName evidence="5">DUF4352 domain-containing protein</fullName>
    </recommendedName>
</protein>
<dbReference type="InterPro" id="IPR029050">
    <property type="entry name" value="Immunoprotect_excell_Ig-like"/>
</dbReference>
<sequence length="195" mass="20904">MSAPRKLISGLLTVGLMALAMWLYTFKPHLEDKEQDPLVTSGRAGAVVDNPDFSVKVGKIDVATGIAKSSFLQQKAQVMRSLGIFVIVHLEIKSNQKPFQPGDPKLITRGGVSYDESGRAAISTPNGDFQPMLWAPATYVFEIPKDRLAGARLAIGESALLIQLSAQTEVDLGLDNGEAAQLLSHASPAYALKTT</sequence>
<dbReference type="Proteomes" id="UP000316096">
    <property type="component" value="Unassembled WGS sequence"/>
</dbReference>
<evidence type="ECO:0000313" key="4">
    <source>
        <dbReference type="Proteomes" id="UP000316096"/>
    </source>
</evidence>
<evidence type="ECO:0000256" key="1">
    <source>
        <dbReference type="ARBA" id="ARBA00022729"/>
    </source>
</evidence>
<keyword evidence="2" id="KW-0472">Membrane</keyword>
<evidence type="ECO:0008006" key="5">
    <source>
        <dbReference type="Google" id="ProtNLM"/>
    </source>
</evidence>
<dbReference type="OrthoDB" id="3472883at2"/>
<gene>
    <name evidence="3" type="ORF">FB559_1878</name>
</gene>
<accession>A0A543CGX1</accession>
<feature type="transmembrane region" description="Helical" evidence="2">
    <location>
        <begin position="7"/>
        <end position="26"/>
    </location>
</feature>
<organism evidence="3 4">
    <name type="scientific">Actinoallomurus bryophytorum</name>
    <dbReference type="NCBI Taxonomy" id="1490222"/>
    <lineage>
        <taxon>Bacteria</taxon>
        <taxon>Bacillati</taxon>
        <taxon>Actinomycetota</taxon>
        <taxon>Actinomycetes</taxon>
        <taxon>Streptosporangiales</taxon>
        <taxon>Thermomonosporaceae</taxon>
        <taxon>Actinoallomurus</taxon>
    </lineage>
</organism>
<proteinExistence type="predicted"/>
<keyword evidence="4" id="KW-1185">Reference proteome</keyword>
<reference evidence="3 4" key="1">
    <citation type="submission" date="2019-06" db="EMBL/GenBank/DDBJ databases">
        <title>Sequencing the genomes of 1000 actinobacteria strains.</title>
        <authorList>
            <person name="Klenk H.-P."/>
        </authorList>
    </citation>
    <scope>NUCLEOTIDE SEQUENCE [LARGE SCALE GENOMIC DNA]</scope>
    <source>
        <strain evidence="3 4">DSM 102200</strain>
    </source>
</reference>
<keyword evidence="2" id="KW-0812">Transmembrane</keyword>
<dbReference type="RefSeq" id="WP_141955219.1">
    <property type="nucleotide sequence ID" value="NZ_VFOZ01000001.1"/>
</dbReference>
<evidence type="ECO:0000313" key="3">
    <source>
        <dbReference type="EMBL" id="TQL96352.1"/>
    </source>
</evidence>
<comment type="caution">
    <text evidence="3">The sequence shown here is derived from an EMBL/GenBank/DDBJ whole genome shotgun (WGS) entry which is preliminary data.</text>
</comment>
<dbReference type="Gene3D" id="2.60.40.1240">
    <property type="match status" value="1"/>
</dbReference>
<evidence type="ECO:0000256" key="2">
    <source>
        <dbReference type="SAM" id="Phobius"/>
    </source>
</evidence>
<dbReference type="AlphaFoldDB" id="A0A543CGX1"/>
<name>A0A543CGX1_9ACTN</name>
<keyword evidence="2" id="KW-1133">Transmembrane helix</keyword>